<keyword evidence="3" id="KW-1185">Reference proteome</keyword>
<name>A0ABN9PHZ5_9DINO</name>
<protein>
    <recommendedName>
        <fullName evidence="1">Reverse transcriptase domain-containing protein</fullName>
    </recommendedName>
</protein>
<evidence type="ECO:0000313" key="2">
    <source>
        <dbReference type="EMBL" id="CAK0792562.1"/>
    </source>
</evidence>
<proteinExistence type="predicted"/>
<accession>A0ABN9PHZ5</accession>
<dbReference type="PROSITE" id="PS50878">
    <property type="entry name" value="RT_POL"/>
    <property type="match status" value="1"/>
</dbReference>
<evidence type="ECO:0000259" key="1">
    <source>
        <dbReference type="PROSITE" id="PS50878"/>
    </source>
</evidence>
<sequence>VARAELEQLHSELPELEPAIAQRRRGGIMRRICQLAPGRAAAVNALEDADGAVQTDPAEGVEVWTRTDAAAPGGLAAALRHLLEEPGRRRVRTEDIGQAIERTSRSAPGPDGIPYFAWRRLGPLATRVLHEVSELLESSEGLAALGEACPLNAEGHSAFNEAIMVFLPKKDPLISNAGVSYTRAEDLRPLSIVNTDNRLLANALRLRIEPILEQAISNMQQGFLAGRSMLKNVIDVDSSMREAALNADDPATVCYDFQAAFPSLSHSFLLKSLQGLGLPATVCRFVECLYWGHGCRLSACGQQHPGFKISAGIRQGCPLSPLLFAVVVDSLLRRFLRMLPSATVGAYADDLVTVLENLAQALPCLVQIFAEFAAASGLRLNFRKVVVVPLGDSPPDVVTQQISATFPTGGLVQCRHWAKYLGFALGPGRAEHSWDAALDKAVARARLWSRVALGLQCTVLVYKVYVVSTLSFLLQLEPLPVRWASVETRILRILVPGPCHWCRPDDLHGLRRDFGFPREFTELRDVSLAAKFRVAHVEARAQGGLCHRAWLQRSAAAEHAADRVCRRARWSDWFAGSYCRTLAAAVENFRREGVAISAVRERAVGTAARPWTQAQTRRATTGIQRRACALLQERRRGCPEARVRAKLERWEVLLFLPVRAQRALSMLRRVARLTLWSGWCTARRFGARSACILCGLEGGGSVEHASVCPAHARAGAVFLRLPCRREEEQRLVSFLLLDQPAELADGRLLLGALHVAAACRLHCQFRRHPSALRGGDAGGRALEQ</sequence>
<gene>
    <name evidence="2" type="ORF">PCOR1329_LOCUS3103</name>
</gene>
<organism evidence="2 3">
    <name type="scientific">Prorocentrum cordatum</name>
    <dbReference type="NCBI Taxonomy" id="2364126"/>
    <lineage>
        <taxon>Eukaryota</taxon>
        <taxon>Sar</taxon>
        <taxon>Alveolata</taxon>
        <taxon>Dinophyceae</taxon>
        <taxon>Prorocentrales</taxon>
        <taxon>Prorocentraceae</taxon>
        <taxon>Prorocentrum</taxon>
    </lineage>
</organism>
<dbReference type="PANTHER" id="PTHR19446">
    <property type="entry name" value="REVERSE TRANSCRIPTASES"/>
    <property type="match status" value="1"/>
</dbReference>
<feature type="domain" description="Reverse transcriptase" evidence="1">
    <location>
        <begin position="148"/>
        <end position="425"/>
    </location>
</feature>
<dbReference type="InterPro" id="IPR043502">
    <property type="entry name" value="DNA/RNA_pol_sf"/>
</dbReference>
<dbReference type="Proteomes" id="UP001189429">
    <property type="component" value="Unassembled WGS sequence"/>
</dbReference>
<dbReference type="CDD" id="cd01650">
    <property type="entry name" value="RT_nLTR_like"/>
    <property type="match status" value="1"/>
</dbReference>
<reference evidence="2" key="1">
    <citation type="submission" date="2023-10" db="EMBL/GenBank/DDBJ databases">
        <authorList>
            <person name="Chen Y."/>
            <person name="Shah S."/>
            <person name="Dougan E. K."/>
            <person name="Thang M."/>
            <person name="Chan C."/>
        </authorList>
    </citation>
    <scope>NUCLEOTIDE SEQUENCE [LARGE SCALE GENOMIC DNA]</scope>
</reference>
<dbReference type="InterPro" id="IPR000477">
    <property type="entry name" value="RT_dom"/>
</dbReference>
<feature type="non-terminal residue" evidence="2">
    <location>
        <position position="784"/>
    </location>
</feature>
<evidence type="ECO:0000313" key="3">
    <source>
        <dbReference type="Proteomes" id="UP001189429"/>
    </source>
</evidence>
<comment type="caution">
    <text evidence="2">The sequence shown here is derived from an EMBL/GenBank/DDBJ whole genome shotgun (WGS) entry which is preliminary data.</text>
</comment>
<dbReference type="EMBL" id="CAUYUJ010000785">
    <property type="protein sequence ID" value="CAK0792562.1"/>
    <property type="molecule type" value="Genomic_DNA"/>
</dbReference>
<dbReference type="Pfam" id="PF00078">
    <property type="entry name" value="RVT_1"/>
    <property type="match status" value="1"/>
</dbReference>
<feature type="non-terminal residue" evidence="2">
    <location>
        <position position="1"/>
    </location>
</feature>
<dbReference type="SUPFAM" id="SSF56672">
    <property type="entry name" value="DNA/RNA polymerases"/>
    <property type="match status" value="1"/>
</dbReference>